<protein>
    <submittedName>
        <fullName evidence="1">Uncharacterized protein</fullName>
    </submittedName>
</protein>
<dbReference type="EMBL" id="FXUV02000047">
    <property type="protein sequence ID" value="SNB80098.1"/>
    <property type="molecule type" value="Genomic_DNA"/>
</dbReference>
<sequence length="90" mass="10575">MNQTEINMLNRQQQTMNTLLNQRVLAQYDECVNRLIRFGVLPNHDYTPTQKHILFNQFSLLMATGSHTREEWHEQMASVLQELGINQTSD</sequence>
<reference evidence="2 3" key="2">
    <citation type="submission" date="2017-06" db="EMBL/GenBank/DDBJ databases">
        <authorList>
            <person name="Kim H.J."/>
            <person name="Triplett B.A."/>
        </authorList>
    </citation>
    <scope>NUCLEOTIDE SEQUENCE [LARGE SCALE GENOMIC DNA]</scope>
    <source>
        <strain evidence="2">Kingella_eburonensis</strain>
    </source>
</reference>
<reference evidence="1" key="1">
    <citation type="submission" date="2017-05" db="EMBL/GenBank/DDBJ databases">
        <authorList>
            <person name="Song R."/>
            <person name="Chenine A.L."/>
            <person name="Ruprecht R.M."/>
        </authorList>
    </citation>
    <scope>NUCLEOTIDE SEQUENCE</scope>
    <source>
        <strain evidence="1">Kingella_eburonensis</strain>
    </source>
</reference>
<name>A0A238HI60_9NEIS</name>
<accession>A0A238HI60</accession>
<dbReference type="EMBL" id="FXUV01000043">
    <property type="protein sequence ID" value="SMQ13082.1"/>
    <property type="molecule type" value="Genomic_DNA"/>
</dbReference>
<evidence type="ECO:0000313" key="3">
    <source>
        <dbReference type="Proteomes" id="UP000215450"/>
    </source>
</evidence>
<organism evidence="1">
    <name type="scientific">Kingella negevensis</name>
    <dbReference type="NCBI Taxonomy" id="1522312"/>
    <lineage>
        <taxon>Bacteria</taxon>
        <taxon>Pseudomonadati</taxon>
        <taxon>Pseudomonadota</taxon>
        <taxon>Betaproteobacteria</taxon>
        <taxon>Neisseriales</taxon>
        <taxon>Neisseriaceae</taxon>
        <taxon>Kingella</taxon>
    </lineage>
</organism>
<proteinExistence type="predicted"/>
<dbReference type="STRING" id="1522312.GCA_900177895_01571"/>
<dbReference type="Proteomes" id="UP000215450">
    <property type="component" value="Unassembled WGS sequence"/>
</dbReference>
<keyword evidence="3" id="KW-1185">Reference proteome</keyword>
<evidence type="ECO:0000313" key="1">
    <source>
        <dbReference type="EMBL" id="SMQ13082.1"/>
    </source>
</evidence>
<dbReference type="AlphaFoldDB" id="A0A238HI60"/>
<evidence type="ECO:0000313" key="2">
    <source>
        <dbReference type="EMBL" id="SNB80098.1"/>
    </source>
</evidence>
<gene>
    <name evidence="1" type="ORF">KEBURONENSIS_01824</name>
    <name evidence="2" type="ORF">KEBURONENSIS_01826</name>
</gene>